<dbReference type="PANTHER" id="PTHR14344">
    <property type="entry name" value="WD REPEAT PROTEIN"/>
    <property type="match status" value="1"/>
</dbReference>
<dbReference type="PROSITE" id="PS50082">
    <property type="entry name" value="WD_REPEATS_2"/>
    <property type="match status" value="2"/>
</dbReference>
<dbReference type="Gene3D" id="2.130.10.10">
    <property type="entry name" value="YVTN repeat-like/Quinoprotein amine dehydrogenase"/>
    <property type="match status" value="4"/>
</dbReference>
<evidence type="ECO:0000256" key="6">
    <source>
        <dbReference type="ARBA" id="ARBA00038255"/>
    </source>
</evidence>
<comment type="subcellular location">
    <subcellularLocation>
        <location evidence="1">Cytoplasm</location>
    </subcellularLocation>
</comment>
<dbReference type="AlphaFoldDB" id="A0A8K0WRI4"/>
<evidence type="ECO:0000256" key="7">
    <source>
        <dbReference type="PROSITE-ProRule" id="PRU00221"/>
    </source>
</evidence>
<dbReference type="PROSITE" id="PS50294">
    <property type="entry name" value="WD_REPEATS_REGION"/>
    <property type="match status" value="1"/>
</dbReference>
<dbReference type="InterPro" id="IPR036322">
    <property type="entry name" value="WD40_repeat_dom_sf"/>
</dbReference>
<dbReference type="Proteomes" id="UP000813444">
    <property type="component" value="Unassembled WGS sequence"/>
</dbReference>
<feature type="repeat" description="WD" evidence="7">
    <location>
        <begin position="759"/>
        <end position="798"/>
    </location>
</feature>
<evidence type="ECO:0000256" key="4">
    <source>
        <dbReference type="ARBA" id="ARBA00022694"/>
    </source>
</evidence>
<evidence type="ECO:0000313" key="9">
    <source>
        <dbReference type="Proteomes" id="UP000813444"/>
    </source>
</evidence>
<gene>
    <name evidence="8" type="ORF">B0I35DRAFT_478449</name>
</gene>
<dbReference type="InterPro" id="IPR051973">
    <property type="entry name" value="tRNA_Anticodon_Mtase-Reg"/>
</dbReference>
<evidence type="ECO:0000256" key="2">
    <source>
        <dbReference type="ARBA" id="ARBA00022490"/>
    </source>
</evidence>
<dbReference type="InterPro" id="IPR019775">
    <property type="entry name" value="WD40_repeat_CS"/>
</dbReference>
<dbReference type="GO" id="GO:0030488">
    <property type="term" value="P:tRNA methylation"/>
    <property type="evidence" value="ECO:0007669"/>
    <property type="project" value="TreeGrafter"/>
</dbReference>
<keyword evidence="9" id="KW-1185">Reference proteome</keyword>
<evidence type="ECO:0000256" key="1">
    <source>
        <dbReference type="ARBA" id="ARBA00004496"/>
    </source>
</evidence>
<dbReference type="SUPFAM" id="SSF50978">
    <property type="entry name" value="WD40 repeat-like"/>
    <property type="match status" value="3"/>
</dbReference>
<reference evidence="8" key="1">
    <citation type="journal article" date="2021" name="Nat. Commun.">
        <title>Genetic determinants of endophytism in the Arabidopsis root mycobiome.</title>
        <authorList>
            <person name="Mesny F."/>
            <person name="Miyauchi S."/>
            <person name="Thiergart T."/>
            <person name="Pickel B."/>
            <person name="Atanasova L."/>
            <person name="Karlsson M."/>
            <person name="Huettel B."/>
            <person name="Barry K.W."/>
            <person name="Haridas S."/>
            <person name="Chen C."/>
            <person name="Bauer D."/>
            <person name="Andreopoulos W."/>
            <person name="Pangilinan J."/>
            <person name="LaButti K."/>
            <person name="Riley R."/>
            <person name="Lipzen A."/>
            <person name="Clum A."/>
            <person name="Drula E."/>
            <person name="Henrissat B."/>
            <person name="Kohler A."/>
            <person name="Grigoriev I.V."/>
            <person name="Martin F.M."/>
            <person name="Hacquard S."/>
        </authorList>
    </citation>
    <scope>NUCLEOTIDE SEQUENCE</scope>
    <source>
        <strain evidence="8">MPI-CAGE-CH-0235</strain>
    </source>
</reference>
<dbReference type="OrthoDB" id="5594999at2759"/>
<evidence type="ECO:0000256" key="3">
    <source>
        <dbReference type="ARBA" id="ARBA00022574"/>
    </source>
</evidence>
<sequence>MAELQCRTAVCDIQREFCRVPVTALELVQVEETLFVLAAQDTELRVYEAESARLLTRFPVFSDQSIQGIQTLKNGSAGVVLAWGASQVAVLSLEPLTRGTVPTILRGEAPDWIYDGKLSPYAPSCAVLATAHNEAITVQWSEATGKVTMGTPVSPSRPILSSAQLTWLSEECVLVVGGSFFGEILVWKYHAGRGSENTHDMLFVLTGHEGSVFGMHISPVIVLDDGSPVRLLASCSDDRTVRIWDITKRVDSDENTRAPIRLNDARETGFTSDSHNDKQLEANQVEPIAVTMGHLSRIWGVHFAASTGSTMAIWSFGEDATAQKWRLDLHQTSGSKERLNGAFTHQRTFSLHDGKNIWAHALLARPNHILIATGGADGKISLIKDPIAPSWDGERAATSIAFPSNEVVTLSAQDIVAKLPSSEISGDDIKGEIINRYDFLSEAQILVTTSRGRLLRGVFGDWMNLHAVEDAKSVAADLKKCYVLRRVGNGAAVLGTSSGNIYFYGPSDRLVHSSGLPGRIVEIIRLSELTSTSDQAVAAVEILVFLHGSSVGHCLSLDLATGSVLEKAELQGLDPRFVALCAGKVGEYLMLGSRHGWVSVTKKIDGHYRPVLELAPRSRDGVTAIIPVPGQNGKQSPYVLMTSRDGRYRIFKMEGEETSLEVLLCHESLLPFGPFVEGAWFTNDAEPELILYGFRSKYLIVWNETRRLELGSIDCGGAHRTYTLYHDRTNPESLRFACTRTSKLCLYRQERTLQSPIEAGAHGREVRTMSYNGRYLATGAEDTTIRLWEYGKGDSTARATLIHLLSVKSHVSGLQTVRWMSEDLLFSSAGFEEFFVWRLRKLEGSCVKVGIICEGVFADTSKDKDLRILDFDVCRAESGEGIIVTLAFSNTVFKTYRYTSDGKFHFLAKGTYTGACITQLRHLGRQGDDIAILTASTDGHLAIWSKDGTSSGEYVVKHIVRMHQNSIKSLELAPTRNGYRVITAGDDNSLGHALIISTQGDARMPSYELSYREIVRQAHAAAINGVLITRSRDGMTAITSVSNDQKVKVWQLADAPSGRIELLADACSGVADAGDVELIDYDETQVRVMVAGVGIEVWTVAI</sequence>
<name>A0A8K0WRI4_9HYPO</name>
<keyword evidence="4" id="KW-0819">tRNA processing</keyword>
<proteinExistence type="inferred from homology"/>
<dbReference type="Pfam" id="PF00400">
    <property type="entry name" value="WD40"/>
    <property type="match status" value="2"/>
</dbReference>
<comment type="caution">
    <text evidence="8">The sequence shown here is derived from an EMBL/GenBank/DDBJ whole genome shotgun (WGS) entry which is preliminary data.</text>
</comment>
<organism evidence="8 9">
    <name type="scientific">Stachybotrys elegans</name>
    <dbReference type="NCBI Taxonomy" id="80388"/>
    <lineage>
        <taxon>Eukaryota</taxon>
        <taxon>Fungi</taxon>
        <taxon>Dikarya</taxon>
        <taxon>Ascomycota</taxon>
        <taxon>Pezizomycotina</taxon>
        <taxon>Sordariomycetes</taxon>
        <taxon>Hypocreomycetidae</taxon>
        <taxon>Hypocreales</taxon>
        <taxon>Stachybotryaceae</taxon>
        <taxon>Stachybotrys</taxon>
    </lineage>
</organism>
<evidence type="ECO:0000313" key="8">
    <source>
        <dbReference type="EMBL" id="KAH7320178.1"/>
    </source>
</evidence>
<feature type="repeat" description="WD" evidence="7">
    <location>
        <begin position="205"/>
        <end position="246"/>
    </location>
</feature>
<dbReference type="SMART" id="SM00320">
    <property type="entry name" value="WD40"/>
    <property type="match status" value="8"/>
</dbReference>
<dbReference type="InterPro" id="IPR015943">
    <property type="entry name" value="WD40/YVTN_repeat-like_dom_sf"/>
</dbReference>
<dbReference type="EMBL" id="JAGPNK010000006">
    <property type="protein sequence ID" value="KAH7320178.1"/>
    <property type="molecule type" value="Genomic_DNA"/>
</dbReference>
<dbReference type="PANTHER" id="PTHR14344:SF3">
    <property type="entry name" value="WD REPEAT-CONTAINING PROTEIN 6"/>
    <property type="match status" value="1"/>
</dbReference>
<evidence type="ECO:0000256" key="5">
    <source>
        <dbReference type="ARBA" id="ARBA00022737"/>
    </source>
</evidence>
<dbReference type="InterPro" id="IPR001680">
    <property type="entry name" value="WD40_rpt"/>
</dbReference>
<dbReference type="PROSITE" id="PS00678">
    <property type="entry name" value="WD_REPEATS_1"/>
    <property type="match status" value="1"/>
</dbReference>
<keyword evidence="2" id="KW-0963">Cytoplasm</keyword>
<accession>A0A8K0WRI4</accession>
<keyword evidence="5" id="KW-0677">Repeat</keyword>
<comment type="similarity">
    <text evidence="6">Belongs to the WD repeat WDR6 family.</text>
</comment>
<keyword evidence="3 7" id="KW-0853">WD repeat</keyword>
<dbReference type="GO" id="GO:0005737">
    <property type="term" value="C:cytoplasm"/>
    <property type="evidence" value="ECO:0007669"/>
    <property type="project" value="UniProtKB-SubCell"/>
</dbReference>
<protein>
    <submittedName>
        <fullName evidence="8">WD repeat protein</fullName>
    </submittedName>
</protein>